<gene>
    <name evidence="3" type="ORF">OUZ56_033738</name>
</gene>
<evidence type="ECO:0000256" key="1">
    <source>
        <dbReference type="ARBA" id="ARBA00023319"/>
    </source>
</evidence>
<evidence type="ECO:0000259" key="2">
    <source>
        <dbReference type="PROSITE" id="PS50835"/>
    </source>
</evidence>
<dbReference type="InterPro" id="IPR003599">
    <property type="entry name" value="Ig_sub"/>
</dbReference>
<proteinExistence type="predicted"/>
<comment type="caution">
    <text evidence="3">The sequence shown here is derived from an EMBL/GenBank/DDBJ whole genome shotgun (WGS) entry which is preliminary data.</text>
</comment>
<dbReference type="PANTHER" id="PTHR45080:SF32">
    <property type="entry name" value="MAM DOMAIN CONTAINING GLYCOSYLPHOSPHATIDYLINOSITOL ANCHOR 1"/>
    <property type="match status" value="1"/>
</dbReference>
<dbReference type="PANTHER" id="PTHR45080">
    <property type="entry name" value="CONTACTIN 5"/>
    <property type="match status" value="1"/>
</dbReference>
<dbReference type="InterPro" id="IPR013783">
    <property type="entry name" value="Ig-like_fold"/>
</dbReference>
<dbReference type="SMART" id="SM00408">
    <property type="entry name" value="IGc2"/>
    <property type="match status" value="1"/>
</dbReference>
<organism evidence="3 4">
    <name type="scientific">Daphnia magna</name>
    <dbReference type="NCBI Taxonomy" id="35525"/>
    <lineage>
        <taxon>Eukaryota</taxon>
        <taxon>Metazoa</taxon>
        <taxon>Ecdysozoa</taxon>
        <taxon>Arthropoda</taxon>
        <taxon>Crustacea</taxon>
        <taxon>Branchiopoda</taxon>
        <taxon>Diplostraca</taxon>
        <taxon>Cladocera</taxon>
        <taxon>Anomopoda</taxon>
        <taxon>Daphniidae</taxon>
        <taxon>Daphnia</taxon>
    </lineage>
</organism>
<dbReference type="InterPro" id="IPR003598">
    <property type="entry name" value="Ig_sub2"/>
</dbReference>
<evidence type="ECO:0000313" key="4">
    <source>
        <dbReference type="Proteomes" id="UP001234178"/>
    </source>
</evidence>
<name>A0ABR0BB08_9CRUS</name>
<evidence type="ECO:0000313" key="3">
    <source>
        <dbReference type="EMBL" id="KAK4045774.1"/>
    </source>
</evidence>
<keyword evidence="1" id="KW-0393">Immunoglobulin domain</keyword>
<dbReference type="Gene3D" id="2.60.40.10">
    <property type="entry name" value="Immunoglobulins"/>
    <property type="match status" value="1"/>
</dbReference>
<dbReference type="EMBL" id="JAOYFB010000061">
    <property type="protein sequence ID" value="KAK4045774.1"/>
    <property type="molecule type" value="Genomic_DNA"/>
</dbReference>
<dbReference type="Pfam" id="PF07679">
    <property type="entry name" value="I-set"/>
    <property type="match status" value="1"/>
</dbReference>
<dbReference type="InterPro" id="IPR036179">
    <property type="entry name" value="Ig-like_dom_sf"/>
</dbReference>
<dbReference type="InterPro" id="IPR007110">
    <property type="entry name" value="Ig-like_dom"/>
</dbReference>
<dbReference type="InterPro" id="IPR013098">
    <property type="entry name" value="Ig_I-set"/>
</dbReference>
<reference evidence="3 4" key="1">
    <citation type="journal article" date="2023" name="Nucleic Acids Res.">
        <title>The hologenome of Daphnia magna reveals possible DNA methylation and microbiome-mediated evolution of the host genome.</title>
        <authorList>
            <person name="Chaturvedi A."/>
            <person name="Li X."/>
            <person name="Dhandapani V."/>
            <person name="Marshall H."/>
            <person name="Kissane S."/>
            <person name="Cuenca-Cambronero M."/>
            <person name="Asole G."/>
            <person name="Calvet F."/>
            <person name="Ruiz-Romero M."/>
            <person name="Marangio P."/>
            <person name="Guigo R."/>
            <person name="Rago D."/>
            <person name="Mirbahai L."/>
            <person name="Eastwood N."/>
            <person name="Colbourne J.K."/>
            <person name="Zhou J."/>
            <person name="Mallon E."/>
            <person name="Orsini L."/>
        </authorList>
    </citation>
    <scope>NUCLEOTIDE SEQUENCE [LARGE SCALE GENOMIC DNA]</scope>
    <source>
        <strain evidence="3">LRV0_1</strain>
    </source>
</reference>
<dbReference type="PROSITE" id="PS50835">
    <property type="entry name" value="IG_LIKE"/>
    <property type="match status" value="1"/>
</dbReference>
<keyword evidence="4" id="KW-1185">Reference proteome</keyword>
<dbReference type="SMART" id="SM00409">
    <property type="entry name" value="IG"/>
    <property type="match status" value="1"/>
</dbReference>
<protein>
    <recommendedName>
        <fullName evidence="2">Ig-like domain-containing protein</fullName>
    </recommendedName>
</protein>
<feature type="domain" description="Ig-like" evidence="2">
    <location>
        <begin position="32"/>
        <end position="122"/>
    </location>
</feature>
<sequence length="143" mass="16045">MNQCKKSRRCQCKLFQSGGSSSSWLVVHVIRKHFTENPYSRSVELERQVELRCLAPEGIPPPDVTWQKNGVPVEPKREGSNLIVSSEGHLLVVQARLADMGNYTCVSENVAGKRISDTAILTVLENVQRNNKTLQILDDSERV</sequence>
<accession>A0ABR0BB08</accession>
<dbReference type="InterPro" id="IPR050958">
    <property type="entry name" value="Cell_Adh-Cytoskel_Orgn"/>
</dbReference>
<dbReference type="Proteomes" id="UP001234178">
    <property type="component" value="Unassembled WGS sequence"/>
</dbReference>
<dbReference type="SUPFAM" id="SSF48726">
    <property type="entry name" value="Immunoglobulin"/>
    <property type="match status" value="1"/>
</dbReference>